<dbReference type="EMBL" id="SMMG02000011">
    <property type="protein sequence ID" value="KAA3456927.1"/>
    <property type="molecule type" value="Genomic_DNA"/>
</dbReference>
<accession>A0A5B6UJ62</accession>
<evidence type="ECO:0000256" key="1">
    <source>
        <dbReference type="SAM" id="MobiDB-lite"/>
    </source>
</evidence>
<evidence type="ECO:0000313" key="3">
    <source>
        <dbReference type="Proteomes" id="UP000325315"/>
    </source>
</evidence>
<feature type="region of interest" description="Disordered" evidence="1">
    <location>
        <begin position="97"/>
        <end position="119"/>
    </location>
</feature>
<gene>
    <name evidence="2" type="ORF">EPI10_003666</name>
</gene>
<dbReference type="OrthoDB" id="1747743at2759"/>
<protein>
    <submittedName>
        <fullName evidence="2">Uncharacterized protein</fullName>
    </submittedName>
</protein>
<dbReference type="Proteomes" id="UP000325315">
    <property type="component" value="Unassembled WGS sequence"/>
</dbReference>
<sequence length="245" mass="27708">MVYMAIKVKKQIKRQGFDQGYSTSNSQCASKNASASQTKEPTVLVKTTKPVDESSKGKAVKNFQNRSRDIKYFKCLGRGYLASQCPNRSAMVLQPNGDIESEEEDEKNENEVDTPTDNEEELEYAVKGEMLVVKKSLSAQRENLFHTRCHVQGKVCSLVINGGSCTNVASTLMVEKLSLLTTKHPSPYKLQWLNEGVELKVTNTMTKFYATWYLCTWGIYYWDDHCSLIGESNIICEPIHLQAPW</sequence>
<feature type="compositionally biased region" description="Acidic residues" evidence="1">
    <location>
        <begin position="99"/>
        <end position="119"/>
    </location>
</feature>
<proteinExistence type="predicted"/>
<feature type="compositionally biased region" description="Polar residues" evidence="1">
    <location>
        <begin position="20"/>
        <end position="40"/>
    </location>
</feature>
<keyword evidence="3" id="KW-1185">Reference proteome</keyword>
<feature type="region of interest" description="Disordered" evidence="1">
    <location>
        <begin position="16"/>
        <end position="42"/>
    </location>
</feature>
<dbReference type="PANTHER" id="PTHR35046">
    <property type="entry name" value="ZINC KNUCKLE (CCHC-TYPE) FAMILY PROTEIN"/>
    <property type="match status" value="1"/>
</dbReference>
<dbReference type="AlphaFoldDB" id="A0A5B6UJ62"/>
<reference evidence="2" key="1">
    <citation type="submission" date="2019-08" db="EMBL/GenBank/DDBJ databases">
        <authorList>
            <person name="Liu F."/>
        </authorList>
    </citation>
    <scope>NUCLEOTIDE SEQUENCE [LARGE SCALE GENOMIC DNA]</scope>
    <source>
        <strain evidence="2">PA1801</strain>
        <tissue evidence="2">Leaf</tissue>
    </source>
</reference>
<comment type="caution">
    <text evidence="2">The sequence shown here is derived from an EMBL/GenBank/DDBJ whole genome shotgun (WGS) entry which is preliminary data.</text>
</comment>
<dbReference type="PANTHER" id="PTHR35046:SF9">
    <property type="entry name" value="RNA-DIRECTED DNA POLYMERASE"/>
    <property type="match status" value="1"/>
</dbReference>
<evidence type="ECO:0000313" key="2">
    <source>
        <dbReference type="EMBL" id="KAA3456927.1"/>
    </source>
</evidence>
<organism evidence="2 3">
    <name type="scientific">Gossypium australe</name>
    <dbReference type="NCBI Taxonomy" id="47621"/>
    <lineage>
        <taxon>Eukaryota</taxon>
        <taxon>Viridiplantae</taxon>
        <taxon>Streptophyta</taxon>
        <taxon>Embryophyta</taxon>
        <taxon>Tracheophyta</taxon>
        <taxon>Spermatophyta</taxon>
        <taxon>Magnoliopsida</taxon>
        <taxon>eudicotyledons</taxon>
        <taxon>Gunneridae</taxon>
        <taxon>Pentapetalae</taxon>
        <taxon>rosids</taxon>
        <taxon>malvids</taxon>
        <taxon>Malvales</taxon>
        <taxon>Malvaceae</taxon>
        <taxon>Malvoideae</taxon>
        <taxon>Gossypium</taxon>
    </lineage>
</organism>
<name>A0A5B6UJ62_9ROSI</name>